<reference evidence="1" key="1">
    <citation type="submission" date="2020-08" db="EMBL/GenBank/DDBJ databases">
        <title>Multicomponent nature underlies the extraordinary mechanical properties of spider dragline silk.</title>
        <authorList>
            <person name="Kono N."/>
            <person name="Nakamura H."/>
            <person name="Mori M."/>
            <person name="Yoshida Y."/>
            <person name="Ohtoshi R."/>
            <person name="Malay A.D."/>
            <person name="Moran D.A.P."/>
            <person name="Tomita M."/>
            <person name="Numata K."/>
            <person name="Arakawa K."/>
        </authorList>
    </citation>
    <scope>NUCLEOTIDE SEQUENCE</scope>
</reference>
<dbReference type="Proteomes" id="UP000886998">
    <property type="component" value="Unassembled WGS sequence"/>
</dbReference>
<protein>
    <submittedName>
        <fullName evidence="1">Uncharacterized protein</fullName>
    </submittedName>
</protein>
<gene>
    <name evidence="1" type="ORF">TNIN_112101</name>
</gene>
<evidence type="ECO:0000313" key="2">
    <source>
        <dbReference type="Proteomes" id="UP000886998"/>
    </source>
</evidence>
<dbReference type="EMBL" id="BMAV01016590">
    <property type="protein sequence ID" value="GFY67491.1"/>
    <property type="molecule type" value="Genomic_DNA"/>
</dbReference>
<proteinExistence type="predicted"/>
<organism evidence="1 2">
    <name type="scientific">Trichonephila inaurata madagascariensis</name>
    <dbReference type="NCBI Taxonomy" id="2747483"/>
    <lineage>
        <taxon>Eukaryota</taxon>
        <taxon>Metazoa</taxon>
        <taxon>Ecdysozoa</taxon>
        <taxon>Arthropoda</taxon>
        <taxon>Chelicerata</taxon>
        <taxon>Arachnida</taxon>
        <taxon>Araneae</taxon>
        <taxon>Araneomorphae</taxon>
        <taxon>Entelegynae</taxon>
        <taxon>Araneoidea</taxon>
        <taxon>Nephilidae</taxon>
        <taxon>Trichonephila</taxon>
        <taxon>Trichonephila inaurata</taxon>
    </lineage>
</organism>
<comment type="caution">
    <text evidence="1">The sequence shown here is derived from an EMBL/GenBank/DDBJ whole genome shotgun (WGS) entry which is preliminary data.</text>
</comment>
<keyword evidence="2" id="KW-1185">Reference proteome</keyword>
<evidence type="ECO:0000313" key="1">
    <source>
        <dbReference type="EMBL" id="GFY67491.1"/>
    </source>
</evidence>
<accession>A0A8X7CHW0</accession>
<dbReference type="AlphaFoldDB" id="A0A8X7CHW0"/>
<name>A0A8X7CHW0_9ARAC</name>
<sequence length="86" mass="9632">MAFLLSKKEGSDRTRPKGLGLIVEAGLTKTQAKGSHRENPDYAERGCQSNVDSIVKDRKIQKKRGYREIATKKRRNMNQGEIANTG</sequence>